<dbReference type="PIRSF" id="PIRSF000018">
    <property type="entry name" value="Mb_ADH_cyt_c"/>
    <property type="match status" value="1"/>
</dbReference>
<dbReference type="SUPFAM" id="SSF46626">
    <property type="entry name" value="Cytochrome c"/>
    <property type="match status" value="2"/>
</dbReference>
<dbReference type="GO" id="GO:0005506">
    <property type="term" value="F:iron ion binding"/>
    <property type="evidence" value="ECO:0007669"/>
    <property type="project" value="InterPro"/>
</dbReference>
<dbReference type="GO" id="GO:0020037">
    <property type="term" value="F:heme binding"/>
    <property type="evidence" value="ECO:0007669"/>
    <property type="project" value="InterPro"/>
</dbReference>
<feature type="domain" description="Cytochrome c" evidence="11">
    <location>
        <begin position="23"/>
        <end position="128"/>
    </location>
</feature>
<keyword evidence="2" id="KW-1003">Cell membrane</keyword>
<dbReference type="Proteomes" id="UP000218899">
    <property type="component" value="Chromosome"/>
</dbReference>
<evidence type="ECO:0000256" key="10">
    <source>
        <dbReference type="SAM" id="SignalP"/>
    </source>
</evidence>
<dbReference type="GO" id="GO:0009055">
    <property type="term" value="F:electron transfer activity"/>
    <property type="evidence" value="ECO:0007669"/>
    <property type="project" value="InterPro"/>
</dbReference>
<comment type="subcellular location">
    <subcellularLocation>
        <location evidence="1">Cell membrane</location>
    </subcellularLocation>
</comment>
<dbReference type="KEGG" id="sva:SVA_0785"/>
<protein>
    <submittedName>
        <fullName evidence="12">Cytochrome C</fullName>
    </submittedName>
</protein>
<dbReference type="AlphaFoldDB" id="A0A1B4V7N5"/>
<dbReference type="RefSeq" id="WP_197703359.1">
    <property type="nucleotide sequence ID" value="NZ_AP014936.1"/>
</dbReference>
<proteinExistence type="predicted"/>
<name>A0A1B4V7N5_9GAMM</name>
<keyword evidence="4 9" id="KW-0479">Metal-binding</keyword>
<dbReference type="Gene3D" id="1.10.760.10">
    <property type="entry name" value="Cytochrome c-like domain"/>
    <property type="match status" value="2"/>
</dbReference>
<feature type="signal peptide" evidence="10">
    <location>
        <begin position="1"/>
        <end position="21"/>
    </location>
</feature>
<evidence type="ECO:0000256" key="7">
    <source>
        <dbReference type="ARBA" id="ARBA00023004"/>
    </source>
</evidence>
<keyword evidence="7 9" id="KW-0408">Iron</keyword>
<keyword evidence="5 10" id="KW-0732">Signal</keyword>
<dbReference type="PROSITE" id="PS51007">
    <property type="entry name" value="CYTC"/>
    <property type="match status" value="2"/>
</dbReference>
<dbReference type="InterPro" id="IPR014353">
    <property type="entry name" value="Membr-bd_ADH_cyt_c"/>
</dbReference>
<keyword evidence="8" id="KW-0472">Membrane</keyword>
<evidence type="ECO:0000256" key="1">
    <source>
        <dbReference type="ARBA" id="ARBA00004236"/>
    </source>
</evidence>
<dbReference type="InterPro" id="IPR036909">
    <property type="entry name" value="Cyt_c-like_dom_sf"/>
</dbReference>
<evidence type="ECO:0000256" key="2">
    <source>
        <dbReference type="ARBA" id="ARBA00022475"/>
    </source>
</evidence>
<evidence type="ECO:0000256" key="9">
    <source>
        <dbReference type="PROSITE-ProRule" id="PRU00433"/>
    </source>
</evidence>
<organism evidence="12 13">
    <name type="scientific">Sulfurifustis variabilis</name>
    <dbReference type="NCBI Taxonomy" id="1675686"/>
    <lineage>
        <taxon>Bacteria</taxon>
        <taxon>Pseudomonadati</taxon>
        <taxon>Pseudomonadota</taxon>
        <taxon>Gammaproteobacteria</taxon>
        <taxon>Acidiferrobacterales</taxon>
        <taxon>Acidiferrobacteraceae</taxon>
        <taxon>Sulfurifustis</taxon>
    </lineage>
</organism>
<keyword evidence="6" id="KW-0677">Repeat</keyword>
<keyword evidence="13" id="KW-1185">Reference proteome</keyword>
<evidence type="ECO:0000259" key="11">
    <source>
        <dbReference type="PROSITE" id="PS51007"/>
    </source>
</evidence>
<gene>
    <name evidence="12" type="ORF">SVA_0785</name>
</gene>
<sequence length="303" mass="33554">MLAGAALLTAALVLPAPPAAASELAKRGEYVYRASGCGNCHTDREAGGAELAGGAALETPFGVFYAPNITPDREHGIGAWSDEDFLRAMREGVSPQGSHYYPAFPYTSYTRLTDEDLRALKAYLFTVSPAARPDRPHELPWYARLRPLLYFWKWLYFEPGPYRPDPQQSPAWNRGAYLATAAAHCGECHTPRDRFGGFDRERRFAGTKDGPEGAVVPNITPDRKTGIGRWSERDIAYYLETGMTPDGDFAGDVMADVIDNGLSHLAKDDLRAIAHYLKSLPAIEHAVSKRKKDKPGKRDEFEY</sequence>
<dbReference type="GO" id="GO:0016614">
    <property type="term" value="F:oxidoreductase activity, acting on CH-OH group of donors"/>
    <property type="evidence" value="ECO:0007669"/>
    <property type="project" value="InterPro"/>
</dbReference>
<feature type="chain" id="PRO_5008571415" evidence="10">
    <location>
        <begin position="22"/>
        <end position="303"/>
    </location>
</feature>
<evidence type="ECO:0000256" key="3">
    <source>
        <dbReference type="ARBA" id="ARBA00022617"/>
    </source>
</evidence>
<evidence type="ECO:0000313" key="12">
    <source>
        <dbReference type="EMBL" id="BAU47364.1"/>
    </source>
</evidence>
<evidence type="ECO:0000256" key="5">
    <source>
        <dbReference type="ARBA" id="ARBA00022729"/>
    </source>
</evidence>
<dbReference type="PANTHER" id="PTHR35008:SF8">
    <property type="entry name" value="ALCOHOL DEHYDROGENASE CYTOCHROME C SUBUNIT"/>
    <property type="match status" value="1"/>
</dbReference>
<evidence type="ECO:0000256" key="8">
    <source>
        <dbReference type="ARBA" id="ARBA00023136"/>
    </source>
</evidence>
<keyword evidence="3 9" id="KW-0349">Heme</keyword>
<dbReference type="Pfam" id="PF00034">
    <property type="entry name" value="Cytochrom_C"/>
    <property type="match status" value="1"/>
</dbReference>
<dbReference type="InterPro" id="IPR009056">
    <property type="entry name" value="Cyt_c-like_dom"/>
</dbReference>
<feature type="domain" description="Cytochrome c" evidence="11">
    <location>
        <begin position="170"/>
        <end position="281"/>
    </location>
</feature>
<evidence type="ECO:0000256" key="4">
    <source>
        <dbReference type="ARBA" id="ARBA00022723"/>
    </source>
</evidence>
<accession>A0A1B4V7N5</accession>
<evidence type="ECO:0000256" key="6">
    <source>
        <dbReference type="ARBA" id="ARBA00022737"/>
    </source>
</evidence>
<reference evidence="12 13" key="1">
    <citation type="submission" date="2015-08" db="EMBL/GenBank/DDBJ databases">
        <title>Complete genome sequence of Sulfurifustis variabilis.</title>
        <authorList>
            <person name="Miura A."/>
            <person name="Kojima H."/>
            <person name="Fukui M."/>
        </authorList>
    </citation>
    <scope>NUCLEOTIDE SEQUENCE [LARGE SCALE GENOMIC DNA]</scope>
    <source>
        <strain evidence="13">skN76</strain>
    </source>
</reference>
<dbReference type="InterPro" id="IPR051459">
    <property type="entry name" value="Cytochrome_c-type_DH"/>
</dbReference>
<dbReference type="GO" id="GO:0005886">
    <property type="term" value="C:plasma membrane"/>
    <property type="evidence" value="ECO:0007669"/>
    <property type="project" value="UniProtKB-SubCell"/>
</dbReference>
<dbReference type="EMBL" id="AP014936">
    <property type="protein sequence ID" value="BAU47364.1"/>
    <property type="molecule type" value="Genomic_DNA"/>
</dbReference>
<dbReference type="PANTHER" id="PTHR35008">
    <property type="entry name" value="BLL4482 PROTEIN-RELATED"/>
    <property type="match status" value="1"/>
</dbReference>
<evidence type="ECO:0000313" key="13">
    <source>
        <dbReference type="Proteomes" id="UP000218899"/>
    </source>
</evidence>